<feature type="transmembrane region" description="Helical" evidence="9">
    <location>
        <begin position="510"/>
        <end position="530"/>
    </location>
</feature>
<evidence type="ECO:0000313" key="12">
    <source>
        <dbReference type="EMBL" id="PXX81539.1"/>
    </source>
</evidence>
<dbReference type="PROSITE" id="PS50110">
    <property type="entry name" value="RESPONSE_REGULATORY"/>
    <property type="match status" value="1"/>
</dbReference>
<keyword evidence="4 8" id="KW-0597">Phosphoprotein</keyword>
<evidence type="ECO:0000256" key="7">
    <source>
        <dbReference type="ARBA" id="ARBA00074306"/>
    </source>
</evidence>
<evidence type="ECO:0000256" key="1">
    <source>
        <dbReference type="ARBA" id="ARBA00000085"/>
    </source>
</evidence>
<evidence type="ECO:0000256" key="3">
    <source>
        <dbReference type="ARBA" id="ARBA00012438"/>
    </source>
</evidence>
<keyword evidence="13" id="KW-1185">Reference proteome</keyword>
<dbReference type="Proteomes" id="UP000247612">
    <property type="component" value="Unassembled WGS sequence"/>
</dbReference>
<dbReference type="Gene3D" id="3.40.190.10">
    <property type="entry name" value="Periplasmic binding protein-like II"/>
    <property type="match status" value="4"/>
</dbReference>
<dbReference type="InterPro" id="IPR001638">
    <property type="entry name" value="Solute-binding_3/MltF_N"/>
</dbReference>
<dbReference type="InterPro" id="IPR005467">
    <property type="entry name" value="His_kinase_dom"/>
</dbReference>
<dbReference type="SUPFAM" id="SSF47384">
    <property type="entry name" value="Homodimeric domain of signal transducing histidine kinase"/>
    <property type="match status" value="1"/>
</dbReference>
<dbReference type="STRING" id="1034346.GCA_000313565_00147"/>
<dbReference type="EMBL" id="QJKH01000001">
    <property type="protein sequence ID" value="PXX81539.1"/>
    <property type="molecule type" value="Genomic_DNA"/>
</dbReference>
<dbReference type="Gene3D" id="1.10.287.130">
    <property type="match status" value="1"/>
</dbReference>
<dbReference type="PROSITE" id="PS50109">
    <property type="entry name" value="HIS_KIN"/>
    <property type="match status" value="1"/>
</dbReference>
<dbReference type="RefSeq" id="WP_022936455.1">
    <property type="nucleotide sequence ID" value="NZ_CABKRQ010000001.1"/>
</dbReference>
<evidence type="ECO:0000259" key="11">
    <source>
        <dbReference type="PROSITE" id="PS50110"/>
    </source>
</evidence>
<dbReference type="SMART" id="SM00448">
    <property type="entry name" value="REC"/>
    <property type="match status" value="1"/>
</dbReference>
<sequence>MGKWIRIKRGIAVLLTVTVVILFNAVPTAAQPRVLKVAFSPVKGITEIAEDGSRQGLVVDYLNEIAKYTGWEYEYIDTDGDYMVDEFLEGKYDLMGGTYYSPGFEKYFAYPDFNIGYSKSVLIARYDDKQINGFDLRSLNGKTIGVYERAAENIRRLKEFLTINDLECELHAYSYEELSIDGNLYPYLASGEVDMLLGNGFEDPDGFRTVAAFDSQPFYIVTQVGDQEVLDGLNMAMAKILDSDPNFSENCYLEHFPTVSSIDIVLNEQERSYIQNREPVNVALPRKFHPLICLESEDDLHNGIIPDILEKIADFTGLTFNFVYTDTYIEAVELVQQGNADMLGFYLGTEAESIDTGLALTSPYVNMNSIVVRNKASTYPDDDLICAIVEGQSLPSDITAAKVQTYPTITEALKAVNNGSADFVYGLAVRLEQDIQRNHFTNVVPVTLVNDRSNLNFALKRPADIDLLSIINKAINSISEKDKSLILDQNMISIGNTQMSLTEIIYANPMTFIAVLSLFLLVLVAAVLGVNRARTRAALMQSSLEQAEAESKAKGEFLSHMSHELRTPMNAVLGLTDLTNMMEGVPDDVKRNLEKLRASSHYMLDLINDILDMSRINSGKLTLEKETFSLKRMLSEINTMMETEAQRLGLTYVLKQDVVHNNLTGDVLRLRQVLTNLLSNAFKFTPLGGSVTLSVSEEAQSENEAAFTFRVTDTGIGISSEDQKRIFESFEQVGASFTKSQGTGLGLPISSSIVAMMGGELKVSSQPHEGSEFYFTIILPLSAEAEQSSNADEYLNNNVLAGVNILLAEDNDLNADIAVQLLEIQGAEVHRCVNGKQALDEFSGSKPNTYQLILMDIQMPEMNGLAASRAIRSLARKDAAVIPIVAMTANTFKEDVEAAMAAGMNGFIPKPLDVNYLYHLLQDILRKNKLKDD</sequence>
<keyword evidence="5 12" id="KW-0808">Transferase</keyword>
<organism evidence="12 13">
    <name type="scientific">Dielma fastidiosa</name>
    <dbReference type="NCBI Taxonomy" id="1034346"/>
    <lineage>
        <taxon>Bacteria</taxon>
        <taxon>Bacillati</taxon>
        <taxon>Bacillota</taxon>
        <taxon>Erysipelotrichia</taxon>
        <taxon>Erysipelotrichales</taxon>
        <taxon>Erysipelotrichaceae</taxon>
        <taxon>Dielma</taxon>
    </lineage>
</organism>
<gene>
    <name evidence="12" type="ORF">DES51_101148</name>
</gene>
<dbReference type="OrthoDB" id="1656130at2"/>
<dbReference type="Pfam" id="PF02518">
    <property type="entry name" value="HATPase_c"/>
    <property type="match status" value="1"/>
</dbReference>
<evidence type="ECO:0000256" key="9">
    <source>
        <dbReference type="SAM" id="Phobius"/>
    </source>
</evidence>
<evidence type="ECO:0000313" key="13">
    <source>
        <dbReference type="Proteomes" id="UP000247612"/>
    </source>
</evidence>
<comment type="catalytic activity">
    <reaction evidence="1">
        <text>ATP + protein L-histidine = ADP + protein N-phospho-L-histidine.</text>
        <dbReference type="EC" id="2.7.13.3"/>
    </reaction>
</comment>
<dbReference type="GO" id="GO:0000155">
    <property type="term" value="F:phosphorelay sensor kinase activity"/>
    <property type="evidence" value="ECO:0007669"/>
    <property type="project" value="InterPro"/>
</dbReference>
<evidence type="ECO:0000256" key="4">
    <source>
        <dbReference type="ARBA" id="ARBA00022553"/>
    </source>
</evidence>
<dbReference type="InterPro" id="IPR004358">
    <property type="entry name" value="Sig_transdc_His_kin-like_C"/>
</dbReference>
<dbReference type="SMART" id="SM00062">
    <property type="entry name" value="PBPb"/>
    <property type="match status" value="1"/>
</dbReference>
<dbReference type="InterPro" id="IPR003594">
    <property type="entry name" value="HATPase_dom"/>
</dbReference>
<dbReference type="SUPFAM" id="SSF53850">
    <property type="entry name" value="Periplasmic binding protein-like II"/>
    <property type="match status" value="2"/>
</dbReference>
<comment type="caution">
    <text evidence="12">The sequence shown here is derived from an EMBL/GenBank/DDBJ whole genome shotgun (WGS) entry which is preliminary data.</text>
</comment>
<dbReference type="SUPFAM" id="SSF52172">
    <property type="entry name" value="CheY-like"/>
    <property type="match status" value="1"/>
</dbReference>
<evidence type="ECO:0000256" key="2">
    <source>
        <dbReference type="ARBA" id="ARBA00006402"/>
    </source>
</evidence>
<dbReference type="CDD" id="cd16922">
    <property type="entry name" value="HATPase_EvgS-ArcB-TorS-like"/>
    <property type="match status" value="1"/>
</dbReference>
<dbReference type="PANTHER" id="PTHR45339">
    <property type="entry name" value="HYBRID SIGNAL TRANSDUCTION HISTIDINE KINASE J"/>
    <property type="match status" value="1"/>
</dbReference>
<dbReference type="SMART" id="SM00387">
    <property type="entry name" value="HATPase_c"/>
    <property type="match status" value="1"/>
</dbReference>
<evidence type="ECO:0000256" key="5">
    <source>
        <dbReference type="ARBA" id="ARBA00022777"/>
    </source>
</evidence>
<dbReference type="EC" id="2.7.13.3" evidence="3"/>
<dbReference type="InterPro" id="IPR003661">
    <property type="entry name" value="HisK_dim/P_dom"/>
</dbReference>
<dbReference type="InterPro" id="IPR011006">
    <property type="entry name" value="CheY-like_superfamily"/>
</dbReference>
<dbReference type="CDD" id="cd17546">
    <property type="entry name" value="REC_hyHK_CKI1_RcsC-like"/>
    <property type="match status" value="1"/>
</dbReference>
<dbReference type="FunFam" id="3.30.565.10:FF:000010">
    <property type="entry name" value="Sensor histidine kinase RcsC"/>
    <property type="match status" value="1"/>
</dbReference>
<accession>A0A318KVF2</accession>
<dbReference type="SMART" id="SM00388">
    <property type="entry name" value="HisKA"/>
    <property type="match status" value="1"/>
</dbReference>
<dbReference type="AlphaFoldDB" id="A0A318KVF2"/>
<feature type="domain" description="Response regulatory" evidence="11">
    <location>
        <begin position="804"/>
        <end position="925"/>
    </location>
</feature>
<comment type="similarity">
    <text evidence="2">In the N-terminal section; belongs to the phytochrome family.</text>
</comment>
<dbReference type="CDD" id="cd00082">
    <property type="entry name" value="HisKA"/>
    <property type="match status" value="1"/>
</dbReference>
<name>A0A318KVF2_9FIRM</name>
<dbReference type="PANTHER" id="PTHR45339:SF1">
    <property type="entry name" value="HYBRID SIGNAL TRANSDUCTION HISTIDINE KINASE J"/>
    <property type="match status" value="1"/>
</dbReference>
<feature type="domain" description="Histidine kinase" evidence="10">
    <location>
        <begin position="560"/>
        <end position="783"/>
    </location>
</feature>
<keyword evidence="9" id="KW-1133">Transmembrane helix</keyword>
<evidence type="ECO:0000259" key="10">
    <source>
        <dbReference type="PROSITE" id="PS50109"/>
    </source>
</evidence>
<reference evidence="12 13" key="1">
    <citation type="submission" date="2018-05" db="EMBL/GenBank/DDBJ databases">
        <title>Genomic Encyclopedia of Type Strains, Phase IV (KMG-IV): sequencing the most valuable type-strain genomes for metagenomic binning, comparative biology and taxonomic classification.</title>
        <authorList>
            <person name="Goeker M."/>
        </authorList>
    </citation>
    <scope>NUCLEOTIDE SEQUENCE [LARGE SCALE GENOMIC DNA]</scope>
    <source>
        <strain evidence="12 13">JC118</strain>
    </source>
</reference>
<dbReference type="Pfam" id="PF00512">
    <property type="entry name" value="HisKA"/>
    <property type="match status" value="1"/>
</dbReference>
<dbReference type="Pfam" id="PF00072">
    <property type="entry name" value="Response_reg"/>
    <property type="match status" value="1"/>
</dbReference>
<keyword evidence="9" id="KW-0472">Membrane</keyword>
<dbReference type="InterPro" id="IPR036890">
    <property type="entry name" value="HATPase_C_sf"/>
</dbReference>
<keyword evidence="5 12" id="KW-0418">Kinase</keyword>
<protein>
    <recommendedName>
        <fullName evidence="7">Circadian input-output histidine kinase CikA</fullName>
        <ecNumber evidence="3">2.7.13.3</ecNumber>
    </recommendedName>
</protein>
<keyword evidence="9" id="KW-0812">Transmembrane</keyword>
<proteinExistence type="inferred from homology"/>
<dbReference type="Pfam" id="PF00497">
    <property type="entry name" value="SBP_bac_3"/>
    <property type="match status" value="2"/>
</dbReference>
<evidence type="ECO:0000256" key="8">
    <source>
        <dbReference type="PROSITE-ProRule" id="PRU00169"/>
    </source>
</evidence>
<dbReference type="SUPFAM" id="SSF55874">
    <property type="entry name" value="ATPase domain of HSP90 chaperone/DNA topoisomerase II/histidine kinase"/>
    <property type="match status" value="1"/>
</dbReference>
<evidence type="ECO:0000256" key="6">
    <source>
        <dbReference type="ARBA" id="ARBA00023012"/>
    </source>
</evidence>
<dbReference type="InterPro" id="IPR036097">
    <property type="entry name" value="HisK_dim/P_sf"/>
</dbReference>
<dbReference type="Gene3D" id="3.30.565.10">
    <property type="entry name" value="Histidine kinase-like ATPase, C-terminal domain"/>
    <property type="match status" value="1"/>
</dbReference>
<dbReference type="PRINTS" id="PR00344">
    <property type="entry name" value="BCTRLSENSOR"/>
</dbReference>
<dbReference type="InterPro" id="IPR001789">
    <property type="entry name" value="Sig_transdc_resp-reg_receiver"/>
</dbReference>
<feature type="modified residue" description="4-aspartylphosphate" evidence="8">
    <location>
        <position position="856"/>
    </location>
</feature>
<keyword evidence="6" id="KW-0902">Two-component regulatory system</keyword>
<dbReference type="Gene3D" id="3.40.50.2300">
    <property type="match status" value="1"/>
</dbReference>